<dbReference type="CDD" id="cd00067">
    <property type="entry name" value="GAL4"/>
    <property type="match status" value="2"/>
</dbReference>
<evidence type="ECO:0000256" key="3">
    <source>
        <dbReference type="ARBA" id="ARBA00022833"/>
    </source>
</evidence>
<dbReference type="Gene3D" id="4.10.240.10">
    <property type="entry name" value="Zn(2)-C6 fungal-type DNA-binding domain"/>
    <property type="match status" value="2"/>
</dbReference>
<dbReference type="InterPro" id="IPR001138">
    <property type="entry name" value="Zn2Cys6_DnaBD"/>
</dbReference>
<dbReference type="SUPFAM" id="SSF57701">
    <property type="entry name" value="Zn2/Cys6 DNA-binding domain"/>
    <property type="match status" value="2"/>
</dbReference>
<keyword evidence="6" id="KW-1185">Reference proteome</keyword>
<feature type="domain" description="Zn(2)-C6 fungal-type" evidence="4">
    <location>
        <begin position="8"/>
        <end position="37"/>
    </location>
</feature>
<dbReference type="PANTHER" id="PTHR47256:SF1">
    <property type="entry name" value="ZN(II)2CYS6 TRANSCRIPTION FACTOR (EUROFUNG)"/>
    <property type="match status" value="1"/>
</dbReference>
<dbReference type="Proteomes" id="UP000789405">
    <property type="component" value="Unassembled WGS sequence"/>
</dbReference>
<keyword evidence="2" id="KW-0863">Zinc-finger</keyword>
<dbReference type="InterPro" id="IPR036864">
    <property type="entry name" value="Zn2-C6_fun-type_DNA-bd_sf"/>
</dbReference>
<proteinExistence type="predicted"/>
<dbReference type="PROSITE" id="PS01359">
    <property type="entry name" value="ZF_PHD_1"/>
    <property type="match status" value="1"/>
</dbReference>
<dbReference type="InterPro" id="IPR019786">
    <property type="entry name" value="Zinc_finger_PHD-type_CS"/>
</dbReference>
<gene>
    <name evidence="5" type="ORF">DERYTH_LOCUS17929</name>
</gene>
<dbReference type="InterPro" id="IPR001245">
    <property type="entry name" value="Ser-Thr/Tyr_kinase_cat_dom"/>
</dbReference>
<evidence type="ECO:0000259" key="4">
    <source>
        <dbReference type="PROSITE" id="PS50048"/>
    </source>
</evidence>
<dbReference type="GO" id="GO:0008270">
    <property type="term" value="F:zinc ion binding"/>
    <property type="evidence" value="ECO:0007669"/>
    <property type="project" value="UniProtKB-KW"/>
</dbReference>
<dbReference type="Pfam" id="PF07714">
    <property type="entry name" value="PK_Tyr_Ser-Thr"/>
    <property type="match status" value="1"/>
</dbReference>
<keyword evidence="1" id="KW-0479">Metal-binding</keyword>
<dbReference type="EMBL" id="CAJVPY010017509">
    <property type="protein sequence ID" value="CAG8762279.1"/>
    <property type="molecule type" value="Genomic_DNA"/>
</dbReference>
<dbReference type="InterPro" id="IPR053187">
    <property type="entry name" value="Notoamide_regulator"/>
</dbReference>
<evidence type="ECO:0000256" key="1">
    <source>
        <dbReference type="ARBA" id="ARBA00022723"/>
    </source>
</evidence>
<feature type="domain" description="Zn(2)-C6 fungal-type" evidence="4">
    <location>
        <begin position="70"/>
        <end position="100"/>
    </location>
</feature>
<dbReference type="PROSITE" id="PS50048">
    <property type="entry name" value="ZN2_CY6_FUNGAL_2"/>
    <property type="match status" value="2"/>
</dbReference>
<dbReference type="SUPFAM" id="SSF56112">
    <property type="entry name" value="Protein kinase-like (PK-like)"/>
    <property type="match status" value="1"/>
</dbReference>
<evidence type="ECO:0000256" key="2">
    <source>
        <dbReference type="ARBA" id="ARBA00022771"/>
    </source>
</evidence>
<accession>A0A9N9J284</accession>
<sequence>MYRYAIVACNNCRKSKAACSGEPNCPRCKWKGLDCIFDERSILKRERLSKVITNITTSKDRFRRPYVSTACNPCARAKVKCSGGIPCDRCSKRVHRECIYINKSGNIRNKKFDESLDFDESLAICSLCSKSGNFSNEYYQCEICINEFGLESLKKFKNHKGVVQIYGITRDPFDKSYLMVMKYVSGGNLYEYLKRSYKRLNWKNKIVLLQDIAKSNSVVTYYQWKKSENMQFEEAESIRKKIIKSYNYQKALNPIHSEAIYTSRPLNNMIQESISCRRSYSYFEQYSEQSKFDIMANK</sequence>
<dbReference type="InterPro" id="IPR011009">
    <property type="entry name" value="Kinase-like_dom_sf"/>
</dbReference>
<dbReference type="Gene3D" id="1.10.510.10">
    <property type="entry name" value="Transferase(Phosphotransferase) domain 1"/>
    <property type="match status" value="1"/>
</dbReference>
<reference evidence="5" key="1">
    <citation type="submission" date="2021-06" db="EMBL/GenBank/DDBJ databases">
        <authorList>
            <person name="Kallberg Y."/>
            <person name="Tangrot J."/>
            <person name="Rosling A."/>
        </authorList>
    </citation>
    <scope>NUCLEOTIDE SEQUENCE</scope>
    <source>
        <strain evidence="5">MA453B</strain>
    </source>
</reference>
<dbReference type="PANTHER" id="PTHR47256">
    <property type="entry name" value="ZN(II)2CYS6 TRANSCRIPTION FACTOR (EUROFUNG)-RELATED"/>
    <property type="match status" value="1"/>
</dbReference>
<dbReference type="AlphaFoldDB" id="A0A9N9J284"/>
<protein>
    <submittedName>
        <fullName evidence="5">6437_t:CDS:1</fullName>
    </submittedName>
</protein>
<dbReference type="SMART" id="SM00066">
    <property type="entry name" value="GAL4"/>
    <property type="match status" value="2"/>
</dbReference>
<comment type="caution">
    <text evidence="5">The sequence shown here is derived from an EMBL/GenBank/DDBJ whole genome shotgun (WGS) entry which is preliminary data.</text>
</comment>
<dbReference type="GO" id="GO:0004672">
    <property type="term" value="F:protein kinase activity"/>
    <property type="evidence" value="ECO:0007669"/>
    <property type="project" value="InterPro"/>
</dbReference>
<organism evidence="5 6">
    <name type="scientific">Dentiscutata erythropus</name>
    <dbReference type="NCBI Taxonomy" id="1348616"/>
    <lineage>
        <taxon>Eukaryota</taxon>
        <taxon>Fungi</taxon>
        <taxon>Fungi incertae sedis</taxon>
        <taxon>Mucoromycota</taxon>
        <taxon>Glomeromycotina</taxon>
        <taxon>Glomeromycetes</taxon>
        <taxon>Diversisporales</taxon>
        <taxon>Gigasporaceae</taxon>
        <taxon>Dentiscutata</taxon>
    </lineage>
</organism>
<dbReference type="GO" id="GO:0000981">
    <property type="term" value="F:DNA-binding transcription factor activity, RNA polymerase II-specific"/>
    <property type="evidence" value="ECO:0007669"/>
    <property type="project" value="InterPro"/>
</dbReference>
<dbReference type="PROSITE" id="PS00463">
    <property type="entry name" value="ZN2_CY6_FUNGAL_1"/>
    <property type="match status" value="2"/>
</dbReference>
<evidence type="ECO:0000313" key="6">
    <source>
        <dbReference type="Proteomes" id="UP000789405"/>
    </source>
</evidence>
<keyword evidence="3" id="KW-0862">Zinc</keyword>
<evidence type="ECO:0000313" key="5">
    <source>
        <dbReference type="EMBL" id="CAG8762279.1"/>
    </source>
</evidence>
<dbReference type="Pfam" id="PF00172">
    <property type="entry name" value="Zn_clus"/>
    <property type="match status" value="2"/>
</dbReference>
<name>A0A9N9J284_9GLOM</name>
<dbReference type="OrthoDB" id="2446583at2759"/>